<dbReference type="GO" id="GO:0006351">
    <property type="term" value="P:DNA-templated transcription"/>
    <property type="evidence" value="ECO:0007669"/>
    <property type="project" value="InterPro"/>
</dbReference>
<keyword evidence="3" id="KW-0805">Transcription regulation</keyword>
<gene>
    <name evidence="9" type="ORF">PV11_02970</name>
</gene>
<dbReference type="AlphaFoldDB" id="A0A0D1ZKU4"/>
<dbReference type="PROSITE" id="PS50048">
    <property type="entry name" value="ZN2_CY6_FUNGAL_2"/>
    <property type="match status" value="1"/>
</dbReference>
<comment type="subcellular location">
    <subcellularLocation>
        <location evidence="1">Nucleus</location>
    </subcellularLocation>
</comment>
<dbReference type="InterPro" id="IPR050815">
    <property type="entry name" value="TF_fung"/>
</dbReference>
<keyword evidence="4" id="KW-0238">DNA-binding</keyword>
<dbReference type="Pfam" id="PF04082">
    <property type="entry name" value="Fungal_trans"/>
    <property type="match status" value="1"/>
</dbReference>
<dbReference type="EMBL" id="KN846951">
    <property type="protein sequence ID" value="KIV87423.1"/>
    <property type="molecule type" value="Genomic_DNA"/>
</dbReference>
<protein>
    <recommendedName>
        <fullName evidence="8">Zn(2)-C6 fungal-type domain-containing protein</fullName>
    </recommendedName>
</protein>
<feature type="region of interest" description="Disordered" evidence="7">
    <location>
        <begin position="115"/>
        <end position="140"/>
    </location>
</feature>
<dbReference type="Gene3D" id="4.10.240.10">
    <property type="entry name" value="Zn(2)-C6 fungal-type DNA-binding domain"/>
    <property type="match status" value="1"/>
</dbReference>
<name>A0A0D1ZKU4_9EURO</name>
<evidence type="ECO:0000256" key="4">
    <source>
        <dbReference type="ARBA" id="ARBA00023125"/>
    </source>
</evidence>
<dbReference type="Pfam" id="PF00172">
    <property type="entry name" value="Zn_clus"/>
    <property type="match status" value="1"/>
</dbReference>
<dbReference type="InterPro" id="IPR001138">
    <property type="entry name" value="Zn2Cys6_DnaBD"/>
</dbReference>
<evidence type="ECO:0000256" key="2">
    <source>
        <dbReference type="ARBA" id="ARBA00022723"/>
    </source>
</evidence>
<dbReference type="GO" id="GO:0000981">
    <property type="term" value="F:DNA-binding transcription factor activity, RNA polymerase II-specific"/>
    <property type="evidence" value="ECO:0007669"/>
    <property type="project" value="InterPro"/>
</dbReference>
<dbReference type="GO" id="GO:0003677">
    <property type="term" value="F:DNA binding"/>
    <property type="evidence" value="ECO:0007669"/>
    <property type="project" value="UniProtKB-KW"/>
</dbReference>
<evidence type="ECO:0000259" key="8">
    <source>
        <dbReference type="PROSITE" id="PS50048"/>
    </source>
</evidence>
<dbReference type="InterPro" id="IPR036864">
    <property type="entry name" value="Zn2-C6_fun-type_DNA-bd_sf"/>
</dbReference>
<evidence type="ECO:0000256" key="5">
    <source>
        <dbReference type="ARBA" id="ARBA00023163"/>
    </source>
</evidence>
<dbReference type="GO" id="GO:0008270">
    <property type="term" value="F:zinc ion binding"/>
    <property type="evidence" value="ECO:0007669"/>
    <property type="project" value="InterPro"/>
</dbReference>
<proteinExistence type="predicted"/>
<dbReference type="STRING" id="1016849.A0A0D1ZKU4"/>
<organism evidence="9 10">
    <name type="scientific">Exophiala sideris</name>
    <dbReference type="NCBI Taxonomy" id="1016849"/>
    <lineage>
        <taxon>Eukaryota</taxon>
        <taxon>Fungi</taxon>
        <taxon>Dikarya</taxon>
        <taxon>Ascomycota</taxon>
        <taxon>Pezizomycotina</taxon>
        <taxon>Eurotiomycetes</taxon>
        <taxon>Chaetothyriomycetidae</taxon>
        <taxon>Chaetothyriales</taxon>
        <taxon>Herpotrichiellaceae</taxon>
        <taxon>Exophiala</taxon>
    </lineage>
</organism>
<dbReference type="SMART" id="SM00906">
    <property type="entry name" value="Fungal_trans"/>
    <property type="match status" value="1"/>
</dbReference>
<dbReference type="CDD" id="cd12148">
    <property type="entry name" value="fungal_TF_MHR"/>
    <property type="match status" value="1"/>
</dbReference>
<dbReference type="InterPro" id="IPR007219">
    <property type="entry name" value="XnlR_reg_dom"/>
</dbReference>
<keyword evidence="6" id="KW-0539">Nucleus</keyword>
<dbReference type="SUPFAM" id="SSF57701">
    <property type="entry name" value="Zn2/Cys6 DNA-binding domain"/>
    <property type="match status" value="1"/>
</dbReference>
<dbReference type="PANTHER" id="PTHR47338:SF10">
    <property type="entry name" value="TRANSCRIPTION FACTOR DOMAIN-CONTAINING PROTEIN-RELATED"/>
    <property type="match status" value="1"/>
</dbReference>
<dbReference type="CDD" id="cd00067">
    <property type="entry name" value="GAL4"/>
    <property type="match status" value="1"/>
</dbReference>
<dbReference type="PANTHER" id="PTHR47338">
    <property type="entry name" value="ZN(II)2CYS6 TRANSCRIPTION FACTOR (EUROFUNG)-RELATED"/>
    <property type="match status" value="1"/>
</dbReference>
<dbReference type="GO" id="GO:0005634">
    <property type="term" value="C:nucleus"/>
    <property type="evidence" value="ECO:0007669"/>
    <property type="project" value="UniProtKB-SubCell"/>
</dbReference>
<evidence type="ECO:0000256" key="7">
    <source>
        <dbReference type="SAM" id="MobiDB-lite"/>
    </source>
</evidence>
<dbReference type="Proteomes" id="UP000053599">
    <property type="component" value="Unassembled WGS sequence"/>
</dbReference>
<reference evidence="9 10" key="1">
    <citation type="submission" date="2015-01" db="EMBL/GenBank/DDBJ databases">
        <title>The Genome Sequence of Exophiala sideris CBS121828.</title>
        <authorList>
            <consortium name="The Broad Institute Genomics Platform"/>
            <person name="Cuomo C."/>
            <person name="de Hoog S."/>
            <person name="Gorbushina A."/>
            <person name="Stielow B."/>
            <person name="Teixiera M."/>
            <person name="Abouelleil A."/>
            <person name="Chapman S.B."/>
            <person name="Priest M."/>
            <person name="Young S.K."/>
            <person name="Wortman J."/>
            <person name="Nusbaum C."/>
            <person name="Birren B."/>
        </authorList>
    </citation>
    <scope>NUCLEOTIDE SEQUENCE [LARGE SCALE GENOMIC DNA]</scope>
    <source>
        <strain evidence="9 10">CBS 121828</strain>
    </source>
</reference>
<evidence type="ECO:0000256" key="1">
    <source>
        <dbReference type="ARBA" id="ARBA00004123"/>
    </source>
</evidence>
<evidence type="ECO:0000256" key="3">
    <source>
        <dbReference type="ARBA" id="ARBA00023015"/>
    </source>
</evidence>
<keyword evidence="2" id="KW-0479">Metal-binding</keyword>
<dbReference type="OrthoDB" id="3862662at2759"/>
<dbReference type="SMART" id="SM00066">
    <property type="entry name" value="GAL4"/>
    <property type="match status" value="1"/>
</dbReference>
<evidence type="ECO:0000313" key="10">
    <source>
        <dbReference type="Proteomes" id="UP000053599"/>
    </source>
</evidence>
<feature type="domain" description="Zn(2)-C6 fungal-type" evidence="8">
    <location>
        <begin position="66"/>
        <end position="96"/>
    </location>
</feature>
<accession>A0A0D1ZKU4</accession>
<dbReference type="PROSITE" id="PS00463">
    <property type="entry name" value="ZN2_CY6_FUNGAL_1"/>
    <property type="match status" value="1"/>
</dbReference>
<evidence type="ECO:0000256" key="6">
    <source>
        <dbReference type="ARBA" id="ARBA00023242"/>
    </source>
</evidence>
<evidence type="ECO:0000313" key="9">
    <source>
        <dbReference type="EMBL" id="KIV87423.1"/>
    </source>
</evidence>
<keyword evidence="5" id="KW-0804">Transcription</keyword>
<sequence>MLEALQELPPFEKRMSFSSSCGCFHPLRPCHDLSGIENNSTKAVQPVSIPTTKSLRTDTACQSAWACHTCRRRKVKCDKTVPSCRVCMKHGILCAYPVSQQKPGPKIGSVTCSKRREVQRQERPSFAQDRSDSNSGTFVSSTSYEVEAQELIRQCPDATVLPLHPSSIDQTTHVRSCSDYETSTYKPASSKQPTAMAQLLLETSESRSEHSGSSPVSTIAQSWILHHFHEDQDYMISPNTESLPSFSFLPPPRQFHAGSGGSSLQSICQSLSISPQNLSKLTNLYFENVTSLSLFHRPSFDSMVYKTLPPEQSVALLAAMSAISAHYAQPDKSNSQSHSQPTTNNLSPQRFYKLAWTTIQEQLENHEENKPPLYLLQALILIALYECIVSAKGRSWRTLGICVRIAHELELHLTDQYLQGQSLAQQKVSQDIWTRKEELRRAWWILWQLDIFVSTVRRQPTLIHAAEYATLLPVSDKSWYAGVTQPSCFLDLDPFLRSRNLVECGNESGLAWYIVAISLVRDAHAIANPTVHHQSANASDVPSAASDLTEHGSARRLELTVLENCLSCYQSSLPAQLAFHGEYLPFCRSGVIDAEHTIPQDYYKQVIHSMLQLARMMIYHHSCSRNIKNPAISNLSIRFEQPTDSQKLRTVLGFNNDAVSWDKYISAAGEIVRVLRHAGPDHIRYGHPLLASTFWIVAAVQLFHLVFSEDDMQKQLAASNFDLLRLTLTQHNRFWNTSDTLVKNLDTLQSRLTELRTGLIDQSRSAVLDSSRSTGESLPSEGIETHPDRCVDFPQLSAAYAADTSLSGEESDNGCLEDKVGSMGTSLQTANRSKEILPMQEDLVDPLLSAFMNDFCDDSWDALQQEWQKFSGLDTGVF</sequence>